<keyword evidence="1" id="KW-0732">Signal</keyword>
<evidence type="ECO:0000256" key="1">
    <source>
        <dbReference type="SAM" id="SignalP"/>
    </source>
</evidence>
<proteinExistence type="predicted"/>
<accession>A0AAW1VB41</accession>
<evidence type="ECO:0000313" key="3">
    <source>
        <dbReference type="Proteomes" id="UP001431783"/>
    </source>
</evidence>
<dbReference type="AlphaFoldDB" id="A0AAW1VB41"/>
<feature type="signal peptide" evidence="1">
    <location>
        <begin position="1"/>
        <end position="22"/>
    </location>
</feature>
<keyword evidence="3" id="KW-1185">Reference proteome</keyword>
<evidence type="ECO:0000313" key="2">
    <source>
        <dbReference type="EMBL" id="KAK9892418.1"/>
    </source>
</evidence>
<dbReference type="EMBL" id="JARQZJ010000134">
    <property type="protein sequence ID" value="KAK9892418.1"/>
    <property type="molecule type" value="Genomic_DNA"/>
</dbReference>
<dbReference type="Proteomes" id="UP001431783">
    <property type="component" value="Unassembled WGS sequence"/>
</dbReference>
<organism evidence="2 3">
    <name type="scientific">Henosepilachna vigintioctopunctata</name>
    <dbReference type="NCBI Taxonomy" id="420089"/>
    <lineage>
        <taxon>Eukaryota</taxon>
        <taxon>Metazoa</taxon>
        <taxon>Ecdysozoa</taxon>
        <taxon>Arthropoda</taxon>
        <taxon>Hexapoda</taxon>
        <taxon>Insecta</taxon>
        <taxon>Pterygota</taxon>
        <taxon>Neoptera</taxon>
        <taxon>Endopterygota</taxon>
        <taxon>Coleoptera</taxon>
        <taxon>Polyphaga</taxon>
        <taxon>Cucujiformia</taxon>
        <taxon>Coccinelloidea</taxon>
        <taxon>Coccinellidae</taxon>
        <taxon>Epilachninae</taxon>
        <taxon>Epilachnini</taxon>
        <taxon>Henosepilachna</taxon>
    </lineage>
</organism>
<reference evidence="2 3" key="1">
    <citation type="submission" date="2023-03" db="EMBL/GenBank/DDBJ databases">
        <title>Genome insight into feeding habits of ladybird beetles.</title>
        <authorList>
            <person name="Li H.-S."/>
            <person name="Huang Y.-H."/>
            <person name="Pang H."/>
        </authorList>
    </citation>
    <scope>NUCLEOTIDE SEQUENCE [LARGE SCALE GENOMIC DNA]</scope>
    <source>
        <strain evidence="2">SYSU_2023b</strain>
        <tissue evidence="2">Whole body</tissue>
    </source>
</reference>
<gene>
    <name evidence="2" type="ORF">WA026_019868</name>
</gene>
<feature type="chain" id="PRO_5043452641" evidence="1">
    <location>
        <begin position="23"/>
        <end position="68"/>
    </location>
</feature>
<sequence length="68" mass="7329">MQMKFDCIVLIVCGLLVCSASGQIAQGMSQQQEQNFPMQPEGQKMQQQGLGLSTKLGLGLDLGLNMGR</sequence>
<protein>
    <submittedName>
        <fullName evidence="2">Uncharacterized protein</fullName>
    </submittedName>
</protein>
<comment type="caution">
    <text evidence="2">The sequence shown here is derived from an EMBL/GenBank/DDBJ whole genome shotgun (WGS) entry which is preliminary data.</text>
</comment>
<name>A0AAW1VB41_9CUCU</name>